<dbReference type="Proteomes" id="UP000198847">
    <property type="component" value="Unassembled WGS sequence"/>
</dbReference>
<feature type="domain" description="UspA" evidence="2">
    <location>
        <begin position="1"/>
        <end position="141"/>
    </location>
</feature>
<dbReference type="SUPFAM" id="SSF52402">
    <property type="entry name" value="Adenine nucleotide alpha hydrolases-like"/>
    <property type="match status" value="1"/>
</dbReference>
<organism evidence="3 4">
    <name type="scientific">Propionispora vibrioides</name>
    <dbReference type="NCBI Taxonomy" id="112903"/>
    <lineage>
        <taxon>Bacteria</taxon>
        <taxon>Bacillati</taxon>
        <taxon>Bacillota</taxon>
        <taxon>Negativicutes</taxon>
        <taxon>Selenomonadales</taxon>
        <taxon>Sporomusaceae</taxon>
        <taxon>Propionispora</taxon>
    </lineage>
</organism>
<proteinExistence type="inferred from homology"/>
<dbReference type="STRING" id="112903.SAMN04490178_109107"/>
<dbReference type="RefSeq" id="WP_091746279.1">
    <property type="nucleotide sequence ID" value="NZ_FODY01000009.1"/>
</dbReference>
<dbReference type="Pfam" id="PF00582">
    <property type="entry name" value="Usp"/>
    <property type="match status" value="1"/>
</dbReference>
<dbReference type="PANTHER" id="PTHR46268">
    <property type="entry name" value="STRESS RESPONSE PROTEIN NHAX"/>
    <property type="match status" value="1"/>
</dbReference>
<keyword evidence="4" id="KW-1185">Reference proteome</keyword>
<accession>A0A1H8UTA4</accession>
<dbReference type="InterPro" id="IPR014729">
    <property type="entry name" value="Rossmann-like_a/b/a_fold"/>
</dbReference>
<evidence type="ECO:0000313" key="4">
    <source>
        <dbReference type="Proteomes" id="UP000198847"/>
    </source>
</evidence>
<gene>
    <name evidence="3" type="ORF">SAMN04490178_109107</name>
</gene>
<dbReference type="Gene3D" id="3.40.50.620">
    <property type="entry name" value="HUPs"/>
    <property type="match status" value="1"/>
</dbReference>
<reference evidence="3 4" key="1">
    <citation type="submission" date="2016-10" db="EMBL/GenBank/DDBJ databases">
        <authorList>
            <person name="de Groot N.N."/>
        </authorList>
    </citation>
    <scope>NUCLEOTIDE SEQUENCE [LARGE SCALE GENOMIC DNA]</scope>
    <source>
        <strain evidence="3 4">DSM 13305</strain>
    </source>
</reference>
<dbReference type="PRINTS" id="PR01438">
    <property type="entry name" value="UNVRSLSTRESS"/>
</dbReference>
<dbReference type="CDD" id="cd00293">
    <property type="entry name" value="USP-like"/>
    <property type="match status" value="1"/>
</dbReference>
<name>A0A1H8UTA4_9FIRM</name>
<dbReference type="InterPro" id="IPR006015">
    <property type="entry name" value="Universal_stress_UspA"/>
</dbReference>
<dbReference type="OrthoDB" id="9777884at2"/>
<sequence>MFGRILVPLDGSEAALAAASYALSLAEKFNSSVALIHVIQHAAYLMADSQSLPQALSQSLDEKGTQILEHALAIFQPFDGHVTTRIVYGHPGIKITEIAKENNYSLIVMGRRGMSDVAKLLIGSISNYVLHYAPCPVLIVRNSG</sequence>
<dbReference type="InterPro" id="IPR006016">
    <property type="entry name" value="UspA"/>
</dbReference>
<evidence type="ECO:0000259" key="2">
    <source>
        <dbReference type="Pfam" id="PF00582"/>
    </source>
</evidence>
<dbReference type="EMBL" id="FODY01000009">
    <property type="protein sequence ID" value="SEP06233.1"/>
    <property type="molecule type" value="Genomic_DNA"/>
</dbReference>
<evidence type="ECO:0000256" key="1">
    <source>
        <dbReference type="ARBA" id="ARBA00008791"/>
    </source>
</evidence>
<evidence type="ECO:0000313" key="3">
    <source>
        <dbReference type="EMBL" id="SEP06233.1"/>
    </source>
</evidence>
<protein>
    <submittedName>
        <fullName evidence="3">Nucleotide-binding universal stress protein, UspA family</fullName>
    </submittedName>
</protein>
<dbReference type="PANTHER" id="PTHR46268:SF25">
    <property type="entry name" value="USPA DOMAIN PROTEIN"/>
    <property type="match status" value="1"/>
</dbReference>
<dbReference type="AlphaFoldDB" id="A0A1H8UTA4"/>
<comment type="similarity">
    <text evidence="1">Belongs to the universal stress protein A family.</text>
</comment>